<gene>
    <name evidence="2" type="ORF">K460DRAFT_282802</name>
</gene>
<proteinExistence type="predicted"/>
<feature type="domain" description="Cytosolic endo-beta-N-acetylglucosaminidase TIM barrel" evidence="1">
    <location>
        <begin position="111"/>
        <end position="417"/>
    </location>
</feature>
<comment type="caution">
    <text evidence="2">The sequence shown here is derived from an EMBL/GenBank/DDBJ whole genome shotgun (WGS) entry which is preliminary data.</text>
</comment>
<dbReference type="AlphaFoldDB" id="A0A9P4L7Q2"/>
<dbReference type="GO" id="GO:0033925">
    <property type="term" value="F:mannosyl-glycoprotein endo-beta-N-acetylglucosaminidase activity"/>
    <property type="evidence" value="ECO:0007669"/>
    <property type="project" value="UniProtKB-EC"/>
</dbReference>
<dbReference type="GO" id="GO:0005829">
    <property type="term" value="C:cytosol"/>
    <property type="evidence" value="ECO:0007669"/>
    <property type="project" value="UniProtKB-SubCell"/>
</dbReference>
<reference evidence="2" key="1">
    <citation type="submission" date="2020-01" db="EMBL/GenBank/DDBJ databases">
        <authorList>
            <consortium name="DOE Joint Genome Institute"/>
            <person name="Haridas S."/>
            <person name="Albert R."/>
            <person name="Binder M."/>
            <person name="Bloem J."/>
            <person name="Labutti K."/>
            <person name="Salamov A."/>
            <person name="Andreopoulos B."/>
            <person name="Baker S.E."/>
            <person name="Barry K."/>
            <person name="Bills G."/>
            <person name="Bluhm B.H."/>
            <person name="Cannon C."/>
            <person name="Castanera R."/>
            <person name="Culley D.E."/>
            <person name="Daum C."/>
            <person name="Ezra D."/>
            <person name="Gonzalez J.B."/>
            <person name="Henrissat B."/>
            <person name="Kuo A."/>
            <person name="Liang C."/>
            <person name="Lipzen A."/>
            <person name="Lutzoni F."/>
            <person name="Magnuson J."/>
            <person name="Mondo S."/>
            <person name="Nolan M."/>
            <person name="Ohm R."/>
            <person name="Pangilinan J."/>
            <person name="Park H.-J."/>
            <person name="Ramirez L."/>
            <person name="Alfaro M."/>
            <person name="Sun H."/>
            <person name="Tritt A."/>
            <person name="Yoshinaga Y."/>
            <person name="Zwiers L.-H."/>
            <person name="Turgeon B.G."/>
            <person name="Goodwin S.B."/>
            <person name="Spatafora J.W."/>
            <person name="Crous P.W."/>
            <person name="Grigoriev I.V."/>
        </authorList>
    </citation>
    <scope>NUCLEOTIDE SEQUENCE</scope>
    <source>
        <strain evidence="2">CBS 394.84</strain>
    </source>
</reference>
<dbReference type="InterPro" id="IPR005201">
    <property type="entry name" value="TIM_ENGase"/>
</dbReference>
<evidence type="ECO:0000313" key="2">
    <source>
        <dbReference type="EMBL" id="KAF1844534.1"/>
    </source>
</evidence>
<evidence type="ECO:0000259" key="1">
    <source>
        <dbReference type="Pfam" id="PF03644"/>
    </source>
</evidence>
<dbReference type="Pfam" id="PF03644">
    <property type="entry name" value="Glyco_hydro_85"/>
    <property type="match status" value="1"/>
</dbReference>
<dbReference type="Proteomes" id="UP000800039">
    <property type="component" value="Unassembled WGS sequence"/>
</dbReference>
<dbReference type="EMBL" id="ML976616">
    <property type="protein sequence ID" value="KAF1844534.1"/>
    <property type="molecule type" value="Genomic_DNA"/>
</dbReference>
<dbReference type="Gene3D" id="3.20.20.80">
    <property type="entry name" value="Glycosidases"/>
    <property type="match status" value="1"/>
</dbReference>
<accession>A0A9P4L7Q2</accession>
<dbReference type="GeneID" id="63845852"/>
<sequence>MANLLGWKDILRPIRDGYRHLFPAPDTGPTPEERRQQREKDRLQGFTYFNTFHQLETWTRFESDPLQRANTPLLRRRSIERKDDTAKADVLLIHDYGGNYHTYESFQGIGIEEEMYTCEYLQYVDTFIYFSHKLVCVPPPTWTNTLHRNGVLSLGTILIEPQTESSGRLLQHTKDSSGMVFPMVKILSDIAQHYGFDGWLLNVEKPFPKADWNSEILEMFICHLRGALGIGTRLIWYDALTLSNTVSYQNALNSSNIAFASDSGSMLTNYCWTEADVERSKQVAVYNMLPLQNISFGIDVWAQNTSKLTHPRVTYPEKGGGGTNTGVAVSKLAELGFSAGIFAPAWSFEHFPDRGRAVERAIWEGSTLPQDLDCSCGHRSTRHQPNLESPIIRSASEFAAGSEAFFYTDFSRAFGKHEIEQNDVFGGHDMHAQLGAQSISPRPSTSEYGNQTIGLAHQLVYSLGRTRLVIEAYRKSSTTDDAQIELWLPLYKLDMPANGSLHLKASCRNLLGSTTGAMISYYLRSTSGLQFLPVPESDGIQSLGMAVGRTNHHITNVHLQELGFYIRGSIGRFGEVVQLLEVFEVCILPRSALGTVKSCSISDVRIEHRGERQSKHARLCWSFDSMNETESAIEGMPYSEITGPFSYFNIRLDGLQLSRAYALEFPLPRGLVERLKDQDVEVWITGIGFDGQELAENKVALSV</sequence>
<keyword evidence="3" id="KW-1185">Reference proteome</keyword>
<dbReference type="PANTHER" id="PTHR13246">
    <property type="entry name" value="ENDO BETA N-ACETYLGLUCOSAMINIDASE"/>
    <property type="match status" value="1"/>
</dbReference>
<dbReference type="PANTHER" id="PTHR13246:SF1">
    <property type="entry name" value="CYTOSOLIC ENDO-BETA-N-ACETYLGLUCOSAMINIDASE"/>
    <property type="match status" value="1"/>
</dbReference>
<dbReference type="RefSeq" id="XP_040787097.1">
    <property type="nucleotide sequence ID" value="XM_040928599.1"/>
</dbReference>
<name>A0A9P4L7Q2_9PLEO</name>
<evidence type="ECO:0000313" key="3">
    <source>
        <dbReference type="Proteomes" id="UP000800039"/>
    </source>
</evidence>
<organism evidence="2 3">
    <name type="scientific">Cucurbitaria berberidis CBS 394.84</name>
    <dbReference type="NCBI Taxonomy" id="1168544"/>
    <lineage>
        <taxon>Eukaryota</taxon>
        <taxon>Fungi</taxon>
        <taxon>Dikarya</taxon>
        <taxon>Ascomycota</taxon>
        <taxon>Pezizomycotina</taxon>
        <taxon>Dothideomycetes</taxon>
        <taxon>Pleosporomycetidae</taxon>
        <taxon>Pleosporales</taxon>
        <taxon>Pleosporineae</taxon>
        <taxon>Cucurbitariaceae</taxon>
        <taxon>Cucurbitaria</taxon>
    </lineage>
</organism>
<keyword evidence="2" id="KW-0378">Hydrolase</keyword>
<dbReference type="InterPro" id="IPR032979">
    <property type="entry name" value="ENGase"/>
</dbReference>
<protein>
    <submittedName>
        <fullName evidence="2">Glycoside hydrolase family 85 protein</fullName>
    </submittedName>
</protein>
<dbReference type="OrthoDB" id="284473at2759"/>